<reference evidence="1" key="1">
    <citation type="submission" date="2021-06" db="EMBL/GenBank/DDBJ databases">
        <authorList>
            <person name="Kallberg Y."/>
            <person name="Tangrot J."/>
            <person name="Rosling A."/>
        </authorList>
    </citation>
    <scope>NUCLEOTIDE SEQUENCE</scope>
    <source>
        <strain evidence="1">FL966</strain>
    </source>
</reference>
<proteinExistence type="predicted"/>
<evidence type="ECO:0000313" key="2">
    <source>
        <dbReference type="Proteomes" id="UP000789759"/>
    </source>
</evidence>
<sequence>MTISNIHEKINNNIDYLNNNFNYLNNFTINERNEYKNILSETLYLTYSSHRLDDFKELIEIVNEKFSDMYNEKYKNFTFLTFRDMVESVYDKLKLEIEYKEFQKYPHNPFVNVNFKPLTGYDFKLKKV</sequence>
<evidence type="ECO:0000313" key="1">
    <source>
        <dbReference type="EMBL" id="CAG8830938.1"/>
    </source>
</evidence>
<comment type="caution">
    <text evidence="1">The sequence shown here is derived from an EMBL/GenBank/DDBJ whole genome shotgun (WGS) entry which is preliminary data.</text>
</comment>
<dbReference type="EMBL" id="CAJVQA010065061">
    <property type="protein sequence ID" value="CAG8830938.1"/>
    <property type="molecule type" value="Genomic_DNA"/>
</dbReference>
<dbReference type="AlphaFoldDB" id="A0A9N9PI75"/>
<accession>A0A9N9PI75</accession>
<keyword evidence="2" id="KW-1185">Reference proteome</keyword>
<organism evidence="1 2">
    <name type="scientific">Cetraspora pellucida</name>
    <dbReference type="NCBI Taxonomy" id="1433469"/>
    <lineage>
        <taxon>Eukaryota</taxon>
        <taxon>Fungi</taxon>
        <taxon>Fungi incertae sedis</taxon>
        <taxon>Mucoromycota</taxon>
        <taxon>Glomeromycotina</taxon>
        <taxon>Glomeromycetes</taxon>
        <taxon>Diversisporales</taxon>
        <taxon>Gigasporaceae</taxon>
        <taxon>Cetraspora</taxon>
    </lineage>
</organism>
<dbReference type="Proteomes" id="UP000789759">
    <property type="component" value="Unassembled WGS sequence"/>
</dbReference>
<name>A0A9N9PI75_9GLOM</name>
<gene>
    <name evidence="1" type="ORF">CPELLU_LOCUS20669</name>
</gene>
<protein>
    <submittedName>
        <fullName evidence="1">13355_t:CDS:1</fullName>
    </submittedName>
</protein>